<feature type="transmembrane region" description="Helical" evidence="5">
    <location>
        <begin position="185"/>
        <end position="205"/>
    </location>
</feature>
<dbReference type="InterPro" id="IPR008217">
    <property type="entry name" value="Ccc1_fam"/>
</dbReference>
<evidence type="ECO:0000256" key="4">
    <source>
        <dbReference type="ARBA" id="ARBA00023136"/>
    </source>
</evidence>
<comment type="subcellular location">
    <subcellularLocation>
        <location evidence="1">Endomembrane system</location>
        <topology evidence="1">Multi-pass membrane protein</topology>
    </subcellularLocation>
</comment>
<keyword evidence="7" id="KW-1185">Reference proteome</keyword>
<name>A0ABR9CPP2_9HYPH</name>
<protein>
    <submittedName>
        <fullName evidence="6">VIT1/CCC1 transporter family protein</fullName>
    </submittedName>
</protein>
<reference evidence="7" key="1">
    <citation type="submission" date="2020-09" db="EMBL/GenBank/DDBJ databases">
        <title>The genome sequence of strain Labrenzia suaedae 4C16A.</title>
        <authorList>
            <person name="Liu Y."/>
        </authorList>
    </citation>
    <scope>NUCLEOTIDE SEQUENCE [LARGE SCALE GENOMIC DNA]</scope>
    <source>
        <strain evidence="7">4C16A</strain>
    </source>
</reference>
<gene>
    <name evidence="6" type="ORF">IG616_14830</name>
</gene>
<organism evidence="6 7">
    <name type="scientific">Roseibium litorale</name>
    <dbReference type="NCBI Taxonomy" id="2803841"/>
    <lineage>
        <taxon>Bacteria</taxon>
        <taxon>Pseudomonadati</taxon>
        <taxon>Pseudomonadota</taxon>
        <taxon>Alphaproteobacteria</taxon>
        <taxon>Hyphomicrobiales</taxon>
        <taxon>Stappiaceae</taxon>
        <taxon>Roseibium</taxon>
    </lineage>
</organism>
<reference evidence="6 7" key="2">
    <citation type="journal article" date="2021" name="Int. J. Syst. Evol. Microbiol.">
        <title>Roseibium litorale sp. nov., isolated from a tidal flat sediment and proposal for the reclassification of Labrenzia polysiphoniae as Roseibium polysiphoniae comb. nov.</title>
        <authorList>
            <person name="Liu Y."/>
            <person name="Pei T."/>
            <person name="Du J."/>
            <person name="Chao M."/>
            <person name="Deng M.R."/>
            <person name="Zhu H."/>
        </authorList>
    </citation>
    <scope>NUCLEOTIDE SEQUENCE [LARGE SCALE GENOMIC DNA]</scope>
    <source>
        <strain evidence="6 7">4C16A</strain>
    </source>
</reference>
<feature type="transmembrane region" description="Helical" evidence="5">
    <location>
        <begin position="217"/>
        <end position="239"/>
    </location>
</feature>
<evidence type="ECO:0000256" key="5">
    <source>
        <dbReference type="SAM" id="Phobius"/>
    </source>
</evidence>
<evidence type="ECO:0000313" key="7">
    <source>
        <dbReference type="Proteomes" id="UP000632063"/>
    </source>
</evidence>
<keyword evidence="3 5" id="KW-1133">Transmembrane helix</keyword>
<proteinExistence type="predicted"/>
<sequence length="242" mass="25907">MELEHSHTPQDIATRLQDGPSISYLRDWVYGGIDGAVTTFAIVAGSLGAQLPASVVLILGLANLLADGFSMAAANFTGTKTEIEDFRRLRQIEEKHIRLAPEGEREEIRQIFRTKGFEGSELETLTTIITSRNSTWIETMMQGEYGLASVQRSPLKAAASTFAAFALCGSLPLLPFAFALPSSNLIAVLLTALAFFSIGSAKARWSTQGWLRSGLETTLIGMTAAAIAWAVGAGLHAAFGTL</sequence>
<evidence type="ECO:0000256" key="1">
    <source>
        <dbReference type="ARBA" id="ARBA00004127"/>
    </source>
</evidence>
<evidence type="ECO:0000256" key="3">
    <source>
        <dbReference type="ARBA" id="ARBA00022989"/>
    </source>
</evidence>
<dbReference type="EMBL" id="JACYXI010000009">
    <property type="protein sequence ID" value="MBD8892815.1"/>
    <property type="molecule type" value="Genomic_DNA"/>
</dbReference>
<feature type="transmembrane region" description="Helical" evidence="5">
    <location>
        <begin position="157"/>
        <end position="179"/>
    </location>
</feature>
<dbReference type="Proteomes" id="UP000632063">
    <property type="component" value="Unassembled WGS sequence"/>
</dbReference>
<comment type="caution">
    <text evidence="6">The sequence shown here is derived from an EMBL/GenBank/DDBJ whole genome shotgun (WGS) entry which is preliminary data.</text>
</comment>
<dbReference type="PANTHER" id="PTHR31851">
    <property type="entry name" value="FE(2+)/MN(2+) TRANSPORTER PCL1"/>
    <property type="match status" value="1"/>
</dbReference>
<dbReference type="RefSeq" id="WP_192148935.1">
    <property type="nucleotide sequence ID" value="NZ_JACYXI010000009.1"/>
</dbReference>
<evidence type="ECO:0000313" key="6">
    <source>
        <dbReference type="EMBL" id="MBD8892815.1"/>
    </source>
</evidence>
<evidence type="ECO:0000256" key="2">
    <source>
        <dbReference type="ARBA" id="ARBA00022692"/>
    </source>
</evidence>
<accession>A0ABR9CPP2</accession>
<dbReference type="Pfam" id="PF01988">
    <property type="entry name" value="VIT1"/>
    <property type="match status" value="1"/>
</dbReference>
<keyword evidence="2 5" id="KW-0812">Transmembrane</keyword>
<keyword evidence="4 5" id="KW-0472">Membrane</keyword>